<dbReference type="AlphaFoldDB" id="A0AAW0C7Y1"/>
<comment type="caution">
    <text evidence="16">The sequence shown here is derived from an EMBL/GenBank/DDBJ whole genome shotgun (WGS) entry which is preliminary data.</text>
</comment>
<dbReference type="PRINTS" id="PR00385">
    <property type="entry name" value="P450"/>
</dbReference>
<evidence type="ECO:0000256" key="3">
    <source>
        <dbReference type="ARBA" id="ARBA00004721"/>
    </source>
</evidence>
<evidence type="ECO:0000256" key="11">
    <source>
        <dbReference type="ARBA" id="ARBA00023033"/>
    </source>
</evidence>
<comment type="cofactor">
    <cofactor evidence="1 13">
        <name>heme</name>
        <dbReference type="ChEBI" id="CHEBI:30413"/>
    </cofactor>
</comment>
<name>A0AAW0C7Y1_9AGAR</name>
<keyword evidence="6 15" id="KW-0812">Transmembrane</keyword>
<keyword evidence="10 13" id="KW-0408">Iron</keyword>
<dbReference type="InterPro" id="IPR002401">
    <property type="entry name" value="Cyt_P450_E_grp-I"/>
</dbReference>
<feature type="binding site" description="axial binding residue" evidence="13">
    <location>
        <position position="483"/>
    </location>
    <ligand>
        <name>heme</name>
        <dbReference type="ChEBI" id="CHEBI:30413"/>
    </ligand>
    <ligandPart>
        <name>Fe</name>
        <dbReference type="ChEBI" id="CHEBI:18248"/>
    </ligandPart>
</feature>
<sequence length="544" mass="62333">MFLSLPSIVLLGATPLLVVLVYYLWVIPRITPLRHLGGPPVKSLFANHLYAVLDPAHSPLVYEKFVEKYGRSIRIRGVGPWDDRLLTLDPLSLSHVLKNTQIYEKPWQSRRLINSLIGEGMLSAEGQKHKRQRRVATPAFSIQNMRALVPLVFRKGEELRDRWFEMLDDEKENEVTLDVCHWISRATFDVIGLAGFDYNFNAIKDETNELFVAYKEMFEVAISQSNMLRTLMTIYVPYLNKLFPDKITRTVARCQSVIQRVAGHLIKEKKRKVAEGVTSGYAYEGKDLLTLLLKSNDAEDLDPEYRINDEDLLNNINTFMFAGSDTSSLTVTWLLYLLATHPEVQSRLRNELLPLLPRSEVEMTEEEIQSIYEQISNLPYLNNVVREVLRLIPPVHSSIRVATKDDLVPTAYPVGKDNRHHVFVPKGCFVHVSVEAFNLDKGVWGEDAWAFNPDRWENLPDKVSEQPGLFSNILTFSSGPRSCIGMRFSMIEIKAFIFILLTNFVLKPTEDNIIKANVVLTRPYIKGKFSQGSQLPLVVRRYIR</sequence>
<dbReference type="PROSITE" id="PS00086">
    <property type="entry name" value="CYTOCHROME_P450"/>
    <property type="match status" value="1"/>
</dbReference>
<evidence type="ECO:0000313" key="17">
    <source>
        <dbReference type="Proteomes" id="UP001383192"/>
    </source>
</evidence>
<reference evidence="16 17" key="1">
    <citation type="submission" date="2024-01" db="EMBL/GenBank/DDBJ databases">
        <title>A draft genome for a cacao thread blight-causing isolate of Paramarasmius palmivorus.</title>
        <authorList>
            <person name="Baruah I.K."/>
            <person name="Bukari Y."/>
            <person name="Amoako-Attah I."/>
            <person name="Meinhardt L.W."/>
            <person name="Bailey B.A."/>
            <person name="Cohen S.P."/>
        </authorList>
    </citation>
    <scope>NUCLEOTIDE SEQUENCE [LARGE SCALE GENOMIC DNA]</scope>
    <source>
        <strain evidence="16 17">GH-12</strain>
    </source>
</reference>
<dbReference type="GO" id="GO:0020037">
    <property type="term" value="F:heme binding"/>
    <property type="evidence" value="ECO:0007669"/>
    <property type="project" value="InterPro"/>
</dbReference>
<dbReference type="Proteomes" id="UP001383192">
    <property type="component" value="Unassembled WGS sequence"/>
</dbReference>
<evidence type="ECO:0000256" key="6">
    <source>
        <dbReference type="ARBA" id="ARBA00022692"/>
    </source>
</evidence>
<dbReference type="GO" id="GO:0016705">
    <property type="term" value="F:oxidoreductase activity, acting on paired donors, with incorporation or reduction of molecular oxygen"/>
    <property type="evidence" value="ECO:0007669"/>
    <property type="project" value="InterPro"/>
</dbReference>
<keyword evidence="7 13" id="KW-0479">Metal-binding</keyword>
<dbReference type="SUPFAM" id="SSF48264">
    <property type="entry name" value="Cytochrome P450"/>
    <property type="match status" value="1"/>
</dbReference>
<dbReference type="PRINTS" id="PR00463">
    <property type="entry name" value="EP450I"/>
</dbReference>
<protein>
    <recommendedName>
        <fullName evidence="18">Cytochrome P450</fullName>
    </recommendedName>
</protein>
<evidence type="ECO:0000256" key="13">
    <source>
        <dbReference type="PIRSR" id="PIRSR602401-1"/>
    </source>
</evidence>
<dbReference type="InterPro" id="IPR017972">
    <property type="entry name" value="Cyt_P450_CS"/>
</dbReference>
<dbReference type="PANTHER" id="PTHR24305">
    <property type="entry name" value="CYTOCHROME P450"/>
    <property type="match status" value="1"/>
</dbReference>
<proteinExistence type="inferred from homology"/>
<evidence type="ECO:0000256" key="9">
    <source>
        <dbReference type="ARBA" id="ARBA00023002"/>
    </source>
</evidence>
<evidence type="ECO:0000256" key="5">
    <source>
        <dbReference type="ARBA" id="ARBA00022617"/>
    </source>
</evidence>
<evidence type="ECO:0000256" key="4">
    <source>
        <dbReference type="ARBA" id="ARBA00010617"/>
    </source>
</evidence>
<evidence type="ECO:0008006" key="18">
    <source>
        <dbReference type="Google" id="ProtNLM"/>
    </source>
</evidence>
<evidence type="ECO:0000256" key="12">
    <source>
        <dbReference type="ARBA" id="ARBA00023136"/>
    </source>
</evidence>
<dbReference type="GO" id="GO:0004497">
    <property type="term" value="F:monooxygenase activity"/>
    <property type="evidence" value="ECO:0007669"/>
    <property type="project" value="UniProtKB-KW"/>
</dbReference>
<keyword evidence="8 15" id="KW-1133">Transmembrane helix</keyword>
<keyword evidence="5 13" id="KW-0349">Heme</keyword>
<dbReference type="InterPro" id="IPR001128">
    <property type="entry name" value="Cyt_P450"/>
</dbReference>
<evidence type="ECO:0000256" key="10">
    <source>
        <dbReference type="ARBA" id="ARBA00023004"/>
    </source>
</evidence>
<evidence type="ECO:0000256" key="7">
    <source>
        <dbReference type="ARBA" id="ARBA00022723"/>
    </source>
</evidence>
<gene>
    <name evidence="16" type="ORF">VNI00_011926</name>
</gene>
<evidence type="ECO:0000256" key="15">
    <source>
        <dbReference type="SAM" id="Phobius"/>
    </source>
</evidence>
<dbReference type="GO" id="GO:0016020">
    <property type="term" value="C:membrane"/>
    <property type="evidence" value="ECO:0007669"/>
    <property type="project" value="UniProtKB-SubCell"/>
</dbReference>
<dbReference type="EMBL" id="JAYKXP010000053">
    <property type="protein sequence ID" value="KAK7035395.1"/>
    <property type="molecule type" value="Genomic_DNA"/>
</dbReference>
<keyword evidence="12 15" id="KW-0472">Membrane</keyword>
<dbReference type="GO" id="GO:0005506">
    <property type="term" value="F:iron ion binding"/>
    <property type="evidence" value="ECO:0007669"/>
    <property type="project" value="InterPro"/>
</dbReference>
<comment type="similarity">
    <text evidence="4 14">Belongs to the cytochrome P450 family.</text>
</comment>
<evidence type="ECO:0000256" key="14">
    <source>
        <dbReference type="RuleBase" id="RU000461"/>
    </source>
</evidence>
<keyword evidence="17" id="KW-1185">Reference proteome</keyword>
<evidence type="ECO:0000256" key="2">
    <source>
        <dbReference type="ARBA" id="ARBA00004370"/>
    </source>
</evidence>
<dbReference type="CDD" id="cd11069">
    <property type="entry name" value="CYP_FUM15-like"/>
    <property type="match status" value="1"/>
</dbReference>
<comment type="pathway">
    <text evidence="3">Secondary metabolite biosynthesis; terpenoid biosynthesis.</text>
</comment>
<dbReference type="InterPro" id="IPR050121">
    <property type="entry name" value="Cytochrome_P450_monoxygenase"/>
</dbReference>
<comment type="subcellular location">
    <subcellularLocation>
        <location evidence="2">Membrane</location>
    </subcellularLocation>
</comment>
<dbReference type="Pfam" id="PF00067">
    <property type="entry name" value="p450"/>
    <property type="match status" value="1"/>
</dbReference>
<accession>A0AAW0C7Y1</accession>
<keyword evidence="11 14" id="KW-0503">Monooxygenase</keyword>
<evidence type="ECO:0000256" key="1">
    <source>
        <dbReference type="ARBA" id="ARBA00001971"/>
    </source>
</evidence>
<dbReference type="InterPro" id="IPR036396">
    <property type="entry name" value="Cyt_P450_sf"/>
</dbReference>
<organism evidence="16 17">
    <name type="scientific">Paramarasmius palmivorus</name>
    <dbReference type="NCBI Taxonomy" id="297713"/>
    <lineage>
        <taxon>Eukaryota</taxon>
        <taxon>Fungi</taxon>
        <taxon>Dikarya</taxon>
        <taxon>Basidiomycota</taxon>
        <taxon>Agaricomycotina</taxon>
        <taxon>Agaricomycetes</taxon>
        <taxon>Agaricomycetidae</taxon>
        <taxon>Agaricales</taxon>
        <taxon>Marasmiineae</taxon>
        <taxon>Marasmiaceae</taxon>
        <taxon>Paramarasmius</taxon>
    </lineage>
</organism>
<evidence type="ECO:0000256" key="8">
    <source>
        <dbReference type="ARBA" id="ARBA00022989"/>
    </source>
</evidence>
<dbReference type="PANTHER" id="PTHR24305:SF166">
    <property type="entry name" value="CYTOCHROME P450 12A4, MITOCHONDRIAL-RELATED"/>
    <property type="match status" value="1"/>
</dbReference>
<keyword evidence="9 14" id="KW-0560">Oxidoreductase</keyword>
<dbReference type="Gene3D" id="1.10.630.10">
    <property type="entry name" value="Cytochrome P450"/>
    <property type="match status" value="1"/>
</dbReference>
<feature type="transmembrane region" description="Helical" evidence="15">
    <location>
        <begin position="7"/>
        <end position="25"/>
    </location>
</feature>
<evidence type="ECO:0000313" key="16">
    <source>
        <dbReference type="EMBL" id="KAK7035395.1"/>
    </source>
</evidence>